<dbReference type="AlphaFoldDB" id="A0A5M9J4W1"/>
<keyword evidence="3" id="KW-1185">Reference proteome</keyword>
<accession>A0A5M9J4W1</accession>
<protein>
    <submittedName>
        <fullName evidence="2">Uncharacterized protein</fullName>
    </submittedName>
</protein>
<name>A0A5M9J4W1_MONFR</name>
<feature type="region of interest" description="Disordered" evidence="1">
    <location>
        <begin position="1"/>
        <end position="21"/>
    </location>
</feature>
<comment type="caution">
    <text evidence="2">The sequence shown here is derived from an EMBL/GenBank/DDBJ whole genome shotgun (WGS) entry which is preliminary data.</text>
</comment>
<proteinExistence type="predicted"/>
<reference evidence="2 3" key="1">
    <citation type="submission" date="2019-06" db="EMBL/GenBank/DDBJ databases">
        <title>Genome Sequence of the Brown Rot Fungal Pathogen Monilinia fructicola.</title>
        <authorList>
            <person name="De Miccolis Angelini R.M."/>
            <person name="Landi L."/>
            <person name="Abate D."/>
            <person name="Pollastro S."/>
            <person name="Romanazzi G."/>
            <person name="Faretra F."/>
        </authorList>
    </citation>
    <scope>NUCLEOTIDE SEQUENCE [LARGE SCALE GENOMIC DNA]</scope>
    <source>
        <strain evidence="2 3">Mfrc123</strain>
    </source>
</reference>
<dbReference type="VEuPathDB" id="FungiDB:MFRU_061g00160"/>
<evidence type="ECO:0000313" key="3">
    <source>
        <dbReference type="Proteomes" id="UP000322873"/>
    </source>
</evidence>
<evidence type="ECO:0000313" key="2">
    <source>
        <dbReference type="EMBL" id="KAA8564314.1"/>
    </source>
</evidence>
<feature type="compositionally biased region" description="Polar residues" evidence="1">
    <location>
        <begin position="7"/>
        <end position="20"/>
    </location>
</feature>
<dbReference type="EMBL" id="VICG01000015">
    <property type="protein sequence ID" value="KAA8564314.1"/>
    <property type="molecule type" value="Genomic_DNA"/>
</dbReference>
<sequence>MMKRKSATPQNSDNESNVSYPKSHKMLKIADSTLVGDSSHAEELYLELKKLSHHVDQQFTKLTVIDKCLLDAIANHRSRAGQNWDKFIKDFPTASGALKCDLAKTISQNHIVIISELKRFEEELLFSKCRDELARMKNKFEHDYPNFKPRDGEYSITSRVSSPATYNEEIIAFFSNASQEEVIKAVPRPTLLPRFKLVPCERCHSREGLPLEYLARINKAHLFPHNFGVNSYSYDTAQVVRRITKPNLRSDDDCFISGIATIWIFDPKSRKYEPHSNQQVVTLGGQAALDDMLHEQSIYVEISRKDLKKSRTRKITIQTQRVFRT</sequence>
<organism evidence="2 3">
    <name type="scientific">Monilinia fructicola</name>
    <name type="common">Brown rot fungus</name>
    <name type="synonym">Ciboria fructicola</name>
    <dbReference type="NCBI Taxonomy" id="38448"/>
    <lineage>
        <taxon>Eukaryota</taxon>
        <taxon>Fungi</taxon>
        <taxon>Dikarya</taxon>
        <taxon>Ascomycota</taxon>
        <taxon>Pezizomycotina</taxon>
        <taxon>Leotiomycetes</taxon>
        <taxon>Helotiales</taxon>
        <taxon>Sclerotiniaceae</taxon>
        <taxon>Monilinia</taxon>
    </lineage>
</organism>
<dbReference type="Proteomes" id="UP000322873">
    <property type="component" value="Unassembled WGS sequence"/>
</dbReference>
<evidence type="ECO:0000256" key="1">
    <source>
        <dbReference type="SAM" id="MobiDB-lite"/>
    </source>
</evidence>
<gene>
    <name evidence="2" type="ORF">EYC84_011258</name>
</gene>